<dbReference type="EMBL" id="LLXL01002847">
    <property type="protein sequence ID" value="PKK59839.1"/>
    <property type="molecule type" value="Genomic_DNA"/>
</dbReference>
<proteinExistence type="predicted"/>
<sequence>METIPSFTDDNNTFYEQFLEEEDNVFERKIEYDKVFLEELINQEDPMLLDNEGDNSILMEQIFNINKQQSNIFRPESFFQANETLYNKEIDECSSESDNEIEDEIIEEEQELENTSELQHEEHIMNKKLSTIPLSSCIIVDIIDGNLRTCGKNSKKNISQLVGTWQIDTNTVTEFLDEKVNLGVCISHFNYDQKNHSNHAKQLRKTENIACNGQFSCNALEICSSISKLAKEEFSDPRYVCCSCFEINGGHIHRQGGSGKSRFSCKDAGLHDEDSNKMLMILANWLLYVIKNENEERKKNILLNPALDLLQDKLKVKKDIPHFESISDLDAIHQLSISSTSSIDIESNQNNAQIPTLFAFQILLKINKFSNKYCSKSHISDDEWPDIGKKLAEQVWKSREELNEQKSKIQNPASLKDYHLAFPSYLTGFFRNLCKVILEKKLKISNTMLKSRKKSLKQLNEQQLVKIVTFFVSLLVGIAFPGLKVWFTQVLASLSRKPKLMQQFRHLLSTLQISGHTDGQERRLEKVRMKSTDPCQRLKKSENIWNLAIIDNIDFKEATFRYGNIFDTTRTSTHTTLRMVFQHQMPFDLYENKNNENQVNSPLELFGMNQTVRNTLDNFDSILDNLLNITIDSQGMAVYQTDFDMANVHEKILNHVEHGCKINPPNIVILEPGGIPNSDEGILESIQMYKKDLELNSEEYLDIVSDEAIF</sequence>
<comment type="caution">
    <text evidence="1">The sequence shown here is derived from an EMBL/GenBank/DDBJ whole genome shotgun (WGS) entry which is preliminary data.</text>
</comment>
<evidence type="ECO:0000313" key="2">
    <source>
        <dbReference type="Proteomes" id="UP000233469"/>
    </source>
</evidence>
<evidence type="ECO:0000313" key="1">
    <source>
        <dbReference type="EMBL" id="PKK59839.1"/>
    </source>
</evidence>
<dbReference type="Proteomes" id="UP000233469">
    <property type="component" value="Unassembled WGS sequence"/>
</dbReference>
<accession>A0A2N1ME52</accession>
<name>A0A2N1ME52_9GLOM</name>
<gene>
    <name evidence="1" type="ORF">RhiirC2_794223</name>
</gene>
<organism evidence="1 2">
    <name type="scientific">Rhizophagus irregularis</name>
    <dbReference type="NCBI Taxonomy" id="588596"/>
    <lineage>
        <taxon>Eukaryota</taxon>
        <taxon>Fungi</taxon>
        <taxon>Fungi incertae sedis</taxon>
        <taxon>Mucoromycota</taxon>
        <taxon>Glomeromycotina</taxon>
        <taxon>Glomeromycetes</taxon>
        <taxon>Glomerales</taxon>
        <taxon>Glomeraceae</taxon>
        <taxon>Rhizophagus</taxon>
    </lineage>
</organism>
<protein>
    <submittedName>
        <fullName evidence="1">Uncharacterized protein</fullName>
    </submittedName>
</protein>
<reference evidence="1 2" key="1">
    <citation type="submission" date="2016-04" db="EMBL/GenBank/DDBJ databases">
        <title>Genome analyses suggest a sexual origin of heterokaryosis in a supposedly ancient asexual fungus.</title>
        <authorList>
            <person name="Ropars J."/>
            <person name="Sedzielewska K."/>
            <person name="Noel J."/>
            <person name="Charron P."/>
            <person name="Farinelli L."/>
            <person name="Marton T."/>
            <person name="Kruger M."/>
            <person name="Pelin A."/>
            <person name="Brachmann A."/>
            <person name="Corradi N."/>
        </authorList>
    </citation>
    <scope>NUCLEOTIDE SEQUENCE [LARGE SCALE GENOMIC DNA]</scope>
    <source>
        <strain evidence="1 2">C2</strain>
    </source>
</reference>
<dbReference type="AlphaFoldDB" id="A0A2N1ME52"/>
<reference evidence="1 2" key="2">
    <citation type="submission" date="2017-10" db="EMBL/GenBank/DDBJ databases">
        <title>Extensive intraspecific genome diversity in a model arbuscular mycorrhizal fungus.</title>
        <authorList>
            <person name="Chen E.C.H."/>
            <person name="Morin E."/>
            <person name="Baudet D."/>
            <person name="Noel J."/>
            <person name="Ndikumana S."/>
            <person name="Charron P."/>
            <person name="St-Onge C."/>
            <person name="Giorgi J."/>
            <person name="Grigoriev I.V."/>
            <person name="Roux C."/>
            <person name="Martin F.M."/>
            <person name="Corradi N."/>
        </authorList>
    </citation>
    <scope>NUCLEOTIDE SEQUENCE [LARGE SCALE GENOMIC DNA]</scope>
    <source>
        <strain evidence="1 2">C2</strain>
    </source>
</reference>
<dbReference type="VEuPathDB" id="FungiDB:RhiirA1_475553"/>
<dbReference type="VEuPathDB" id="FungiDB:RhiirFUN_012643"/>
<dbReference type="VEuPathDB" id="FungiDB:FUN_020620"/>